<feature type="transmembrane region" description="Helical" evidence="1">
    <location>
        <begin position="33"/>
        <end position="55"/>
    </location>
</feature>
<accession>A0A1H3QTQ2</accession>
<dbReference type="Proteomes" id="UP000242415">
    <property type="component" value="Unassembled WGS sequence"/>
</dbReference>
<dbReference type="RefSeq" id="WP_139307345.1">
    <property type="nucleotide sequence ID" value="NZ_FNPH01000006.1"/>
</dbReference>
<dbReference type="Pfam" id="PF11345">
    <property type="entry name" value="DUF3147"/>
    <property type="match status" value="1"/>
</dbReference>
<sequence>MGPVVIEVAVKALAGGVFVLAFAALVRALPPTWFAGMFSAAPSVALGSLLTTVAFDGAAEAAASARGMQIGAVAFTVYCLVAAPMLRRWGAYRGSWIALVVWASVAVVGYLVVPY</sequence>
<protein>
    <recommendedName>
        <fullName evidence="4">DUF3147 family protein</fullName>
    </recommendedName>
</protein>
<evidence type="ECO:0000313" key="2">
    <source>
        <dbReference type="EMBL" id="SDZ16972.1"/>
    </source>
</evidence>
<gene>
    <name evidence="2" type="ORF">SAMN05444365_106131</name>
</gene>
<feature type="transmembrane region" description="Helical" evidence="1">
    <location>
        <begin position="95"/>
        <end position="113"/>
    </location>
</feature>
<feature type="transmembrane region" description="Helical" evidence="1">
    <location>
        <begin position="6"/>
        <end position="26"/>
    </location>
</feature>
<feature type="transmembrane region" description="Helical" evidence="1">
    <location>
        <begin position="67"/>
        <end position="86"/>
    </location>
</feature>
<evidence type="ECO:0008006" key="4">
    <source>
        <dbReference type="Google" id="ProtNLM"/>
    </source>
</evidence>
<proteinExistence type="predicted"/>
<dbReference type="EMBL" id="FNPH01000006">
    <property type="protein sequence ID" value="SDZ16972.1"/>
    <property type="molecule type" value="Genomic_DNA"/>
</dbReference>
<keyword evidence="1" id="KW-0812">Transmembrane</keyword>
<keyword evidence="1" id="KW-1133">Transmembrane helix</keyword>
<dbReference type="InterPro" id="IPR021493">
    <property type="entry name" value="DUF3147"/>
</dbReference>
<keyword evidence="3" id="KW-1185">Reference proteome</keyword>
<dbReference type="OrthoDB" id="4250440at2"/>
<keyword evidence="1" id="KW-0472">Membrane</keyword>
<dbReference type="STRING" id="405436.SAMN05444365_106131"/>
<dbReference type="AlphaFoldDB" id="A0A1H3QTQ2"/>
<evidence type="ECO:0000256" key="1">
    <source>
        <dbReference type="SAM" id="Phobius"/>
    </source>
</evidence>
<organism evidence="2 3">
    <name type="scientific">Micromonospora pattaloongensis</name>
    <dbReference type="NCBI Taxonomy" id="405436"/>
    <lineage>
        <taxon>Bacteria</taxon>
        <taxon>Bacillati</taxon>
        <taxon>Actinomycetota</taxon>
        <taxon>Actinomycetes</taxon>
        <taxon>Micromonosporales</taxon>
        <taxon>Micromonosporaceae</taxon>
        <taxon>Micromonospora</taxon>
    </lineage>
</organism>
<reference evidence="3" key="1">
    <citation type="submission" date="2016-10" db="EMBL/GenBank/DDBJ databases">
        <authorList>
            <person name="Varghese N."/>
            <person name="Submissions S."/>
        </authorList>
    </citation>
    <scope>NUCLEOTIDE SEQUENCE [LARGE SCALE GENOMIC DNA]</scope>
    <source>
        <strain evidence="3">DSM 45245</strain>
    </source>
</reference>
<name>A0A1H3QTQ2_9ACTN</name>
<evidence type="ECO:0000313" key="3">
    <source>
        <dbReference type="Proteomes" id="UP000242415"/>
    </source>
</evidence>